<organism evidence="1 2">
    <name type="scientific">Vannielia litorea</name>
    <dbReference type="NCBI Taxonomy" id="1217970"/>
    <lineage>
        <taxon>Bacteria</taxon>
        <taxon>Pseudomonadati</taxon>
        <taxon>Pseudomonadota</taxon>
        <taxon>Alphaproteobacteria</taxon>
        <taxon>Rhodobacterales</taxon>
        <taxon>Paracoccaceae</taxon>
        <taxon>Vannielia</taxon>
    </lineage>
</organism>
<dbReference type="STRING" id="1217970.SAMN05444002_0328"/>
<dbReference type="EMBL" id="FSRL01000001">
    <property type="protein sequence ID" value="SIN77967.1"/>
    <property type="molecule type" value="Genomic_DNA"/>
</dbReference>
<keyword evidence="2" id="KW-1185">Reference proteome</keyword>
<dbReference type="AlphaFoldDB" id="A0A1N6E4X0"/>
<reference evidence="2" key="1">
    <citation type="submission" date="2016-11" db="EMBL/GenBank/DDBJ databases">
        <authorList>
            <person name="Varghese N."/>
            <person name="Submissions S."/>
        </authorList>
    </citation>
    <scope>NUCLEOTIDE SEQUENCE [LARGE SCALE GENOMIC DNA]</scope>
    <source>
        <strain evidence="2">DSM 29440</strain>
    </source>
</reference>
<dbReference type="NCBIfam" id="TIGR04267">
    <property type="entry name" value="mod_HExxH"/>
    <property type="match status" value="1"/>
</dbReference>
<proteinExistence type="predicted"/>
<dbReference type="PROSITE" id="PS51257">
    <property type="entry name" value="PROKAR_LIPOPROTEIN"/>
    <property type="match status" value="1"/>
</dbReference>
<gene>
    <name evidence="1" type="ORF">SAMN05444002_0328</name>
</gene>
<evidence type="ECO:0000313" key="2">
    <source>
        <dbReference type="Proteomes" id="UP000184932"/>
    </source>
</evidence>
<name>A0A1N6E4X0_9RHOB</name>
<evidence type="ECO:0000313" key="1">
    <source>
        <dbReference type="EMBL" id="SIN77967.1"/>
    </source>
</evidence>
<dbReference type="InterPro" id="IPR026337">
    <property type="entry name" value="AKG_HExxH"/>
</dbReference>
<dbReference type="Proteomes" id="UP000184932">
    <property type="component" value="Unassembled WGS sequence"/>
</dbReference>
<sequence>MHRELAASLAHIAAACAEAGHPAAPLLSQASDLVARTRVGPEAFARYYLIGSALLAGEDAGLEAEAKALLSDVRAGRAPFRVSPRGGAGEVDALMDRQMGDEAVNFAPVSHETADAFGTRLAAGLDLLRQGLPELHAEITSIVHHVVCAVAPEGSAMQFDGASHYQFWGLLLLNPTFHTTRLAVAEVLAHESAHSLLFGLTIDEPLTLNPGEETYASPLRADPRPMDGIYHATFVSARMAWAMEGLAASGLLSPEEVDAAREAAAADRRNFAAGLSVIEAHGKLSPTGRTVMGNARAWIGG</sequence>
<accession>A0A1N6E4X0</accession>
<protein>
    <submittedName>
        <fullName evidence="1">HEXXH motif-containing protein</fullName>
    </submittedName>
</protein>